<comment type="subcellular location">
    <subcellularLocation>
        <location evidence="1">Mitochondrion inner membrane</location>
        <topology evidence="1">Multi-pass membrane protein</topology>
    </subcellularLocation>
</comment>
<dbReference type="InterPro" id="IPR001750">
    <property type="entry name" value="ND/Mrp_TM"/>
</dbReference>
<comment type="catalytic activity">
    <reaction evidence="17">
        <text>a ubiquinone + NADH + 5 H(+)(in) = a ubiquinol + NAD(+) + 4 H(+)(out)</text>
        <dbReference type="Rhea" id="RHEA:29091"/>
        <dbReference type="Rhea" id="RHEA-COMP:9565"/>
        <dbReference type="Rhea" id="RHEA-COMP:9566"/>
        <dbReference type="ChEBI" id="CHEBI:15378"/>
        <dbReference type="ChEBI" id="CHEBI:16389"/>
        <dbReference type="ChEBI" id="CHEBI:17976"/>
        <dbReference type="ChEBI" id="CHEBI:57540"/>
        <dbReference type="ChEBI" id="CHEBI:57945"/>
        <dbReference type="EC" id="7.1.1.2"/>
    </reaction>
</comment>
<evidence type="ECO:0000256" key="12">
    <source>
        <dbReference type="ARBA" id="ARBA00023027"/>
    </source>
</evidence>
<evidence type="ECO:0000259" key="19">
    <source>
        <dbReference type="Pfam" id="PF00361"/>
    </source>
</evidence>
<evidence type="ECO:0000256" key="5">
    <source>
        <dbReference type="ARBA" id="ARBA00022448"/>
    </source>
</evidence>
<evidence type="ECO:0000256" key="13">
    <source>
        <dbReference type="ARBA" id="ARBA00023075"/>
    </source>
</evidence>
<sequence length="329" mass="36736">MFLFNKLFGLSVSMKVNPMSSLSFVILIFSSMVSIFSGSWLGMWLGLEVNLLSFLVLMNLESLVVIEPCVKYFIVQSFGSAMLLVSFLCSESFLPDFLSFMLELGLMLKTGLAPFHSWLPSVVNSSSWFVGSLILTWQKLAPFILIGWIFGEVMMLLSIGFLAVVGGVGGLNQHSTRAILSYSSLVHSSWLLSALFSSFALFIFCWFVYSVSVVLMFWCCSGRGMEFLKSKLKCYVSLCSLLILSGLPPFLGFAYKVMVFLSVNSVILFACVLGSLISLKYYISFLFSLVFGSPYFELTAMSQSFYLCFVVIYLNFLGFVLLLLFLFCG</sequence>
<keyword evidence="8" id="KW-0999">Mitochondrion inner membrane</keyword>
<keyword evidence="6" id="KW-0679">Respiratory chain</keyword>
<evidence type="ECO:0000256" key="7">
    <source>
        <dbReference type="ARBA" id="ARBA00022692"/>
    </source>
</evidence>
<feature type="transmembrane region" description="Helical" evidence="18">
    <location>
        <begin position="49"/>
        <end position="66"/>
    </location>
</feature>
<evidence type="ECO:0000256" key="11">
    <source>
        <dbReference type="ARBA" id="ARBA00022989"/>
    </source>
</evidence>
<dbReference type="PANTHER" id="PTHR46552:SF1">
    <property type="entry name" value="NADH-UBIQUINONE OXIDOREDUCTASE CHAIN 2"/>
    <property type="match status" value="1"/>
</dbReference>
<keyword evidence="14 20" id="KW-0496">Mitochondrion</keyword>
<keyword evidence="9" id="KW-1278">Translocase</keyword>
<keyword evidence="15 18" id="KW-0472">Membrane</keyword>
<keyword evidence="5" id="KW-0813">Transport</keyword>
<geneLocation type="mitochondrion" evidence="20"/>
<proteinExistence type="inferred from homology"/>
<feature type="transmembrane region" description="Helical" evidence="18">
    <location>
        <begin position="232"/>
        <end position="255"/>
    </location>
</feature>
<evidence type="ECO:0000256" key="9">
    <source>
        <dbReference type="ARBA" id="ARBA00022967"/>
    </source>
</evidence>
<evidence type="ECO:0000256" key="10">
    <source>
        <dbReference type="ARBA" id="ARBA00022982"/>
    </source>
</evidence>
<evidence type="ECO:0000256" key="16">
    <source>
        <dbReference type="ARBA" id="ARBA00031028"/>
    </source>
</evidence>
<dbReference type="AlphaFoldDB" id="A0A346KL00"/>
<evidence type="ECO:0000256" key="17">
    <source>
        <dbReference type="ARBA" id="ARBA00049551"/>
    </source>
</evidence>
<dbReference type="Pfam" id="PF00361">
    <property type="entry name" value="Proton_antipo_M"/>
    <property type="match status" value="2"/>
</dbReference>
<feature type="transmembrane region" description="Helical" evidence="18">
    <location>
        <begin position="267"/>
        <end position="292"/>
    </location>
</feature>
<dbReference type="GO" id="GO:0006120">
    <property type="term" value="P:mitochondrial electron transport, NADH to ubiquinone"/>
    <property type="evidence" value="ECO:0007669"/>
    <property type="project" value="TreeGrafter"/>
</dbReference>
<protein>
    <recommendedName>
        <fullName evidence="4">NADH-ubiquinone oxidoreductase chain 2</fullName>
        <ecNumber evidence="3">7.1.1.2</ecNumber>
    </recommendedName>
    <alternativeName>
        <fullName evidence="16">NADH dehydrogenase subunit 2</fullName>
    </alternativeName>
</protein>
<evidence type="ECO:0000256" key="8">
    <source>
        <dbReference type="ARBA" id="ARBA00022792"/>
    </source>
</evidence>
<keyword evidence="13" id="KW-0830">Ubiquinone</keyword>
<reference evidence="20" key="1">
    <citation type="journal article" date="2018" name="PeerJ">
        <title>Mitogenomics of Perumytilus purpuratus (Bivalvia: Mytilidae) and its implications for doubly uniparental inheritance of mitochondria.</title>
        <authorList>
            <person name="Smietanka B."/>
            <person name="Lubosny M."/>
            <person name="Przylucka A."/>
            <person name="Gerard K."/>
            <person name="Burzynski A."/>
        </authorList>
    </citation>
    <scope>NUCLEOTIDE SEQUENCE</scope>
    <source>
        <strain evidence="20">M-south</strain>
    </source>
</reference>
<keyword evidence="12" id="KW-0520">NAD</keyword>
<evidence type="ECO:0000256" key="14">
    <source>
        <dbReference type="ARBA" id="ARBA00023128"/>
    </source>
</evidence>
<organism evidence="20">
    <name type="scientific">Perumytilus purpuratus</name>
    <name type="common">Mussel</name>
    <name type="synonym">Brachidontes purpuratus</name>
    <dbReference type="NCBI Taxonomy" id="390823"/>
    <lineage>
        <taxon>Eukaryota</taxon>
        <taxon>Metazoa</taxon>
        <taxon>Spiralia</taxon>
        <taxon>Lophotrochozoa</taxon>
        <taxon>Mollusca</taxon>
        <taxon>Bivalvia</taxon>
        <taxon>Autobranchia</taxon>
        <taxon>Pteriomorphia</taxon>
        <taxon>Mytilida</taxon>
        <taxon>Mytiloidea</taxon>
        <taxon>Mytilidae</taxon>
        <taxon>Brachidontinae</taxon>
        <taxon>Perumytilus</taxon>
    </lineage>
</organism>
<evidence type="ECO:0000256" key="6">
    <source>
        <dbReference type="ARBA" id="ARBA00022660"/>
    </source>
</evidence>
<feature type="transmembrane region" description="Helical" evidence="18">
    <location>
        <begin position="143"/>
        <end position="170"/>
    </location>
</feature>
<accession>A0A346KL00</accession>
<evidence type="ECO:0000256" key="2">
    <source>
        <dbReference type="ARBA" id="ARBA00007012"/>
    </source>
</evidence>
<feature type="transmembrane region" description="Helical" evidence="18">
    <location>
        <begin position="190"/>
        <end position="220"/>
    </location>
</feature>
<feature type="domain" description="NADH:quinone oxidoreductase/Mrp antiporter transmembrane" evidence="19">
    <location>
        <begin position="37"/>
        <end position="88"/>
    </location>
</feature>
<feature type="transmembrane region" description="Helical" evidence="18">
    <location>
        <begin position="73"/>
        <end position="95"/>
    </location>
</feature>
<dbReference type="EC" id="7.1.1.2" evidence="3"/>
<evidence type="ECO:0000256" key="4">
    <source>
        <dbReference type="ARBA" id="ARBA00021008"/>
    </source>
</evidence>
<evidence type="ECO:0000313" key="20">
    <source>
        <dbReference type="EMBL" id="AXP84518.1"/>
    </source>
</evidence>
<keyword evidence="11 18" id="KW-1133">Transmembrane helix</keyword>
<dbReference type="GO" id="GO:0005743">
    <property type="term" value="C:mitochondrial inner membrane"/>
    <property type="evidence" value="ECO:0007669"/>
    <property type="project" value="UniProtKB-SubCell"/>
</dbReference>
<feature type="transmembrane region" description="Helical" evidence="18">
    <location>
        <begin position="115"/>
        <end position="136"/>
    </location>
</feature>
<dbReference type="EMBL" id="MH330331">
    <property type="protein sequence ID" value="AXP84518.1"/>
    <property type="molecule type" value="Genomic_DNA"/>
</dbReference>
<evidence type="ECO:0000256" key="18">
    <source>
        <dbReference type="SAM" id="Phobius"/>
    </source>
</evidence>
<comment type="similarity">
    <text evidence="2">Belongs to the complex I subunit 2 family.</text>
</comment>
<evidence type="ECO:0000256" key="3">
    <source>
        <dbReference type="ARBA" id="ARBA00012944"/>
    </source>
</evidence>
<evidence type="ECO:0000256" key="15">
    <source>
        <dbReference type="ARBA" id="ARBA00023136"/>
    </source>
</evidence>
<keyword evidence="7 18" id="KW-0812">Transmembrane</keyword>
<name>A0A346KL00_PERPP</name>
<dbReference type="InterPro" id="IPR050175">
    <property type="entry name" value="Complex_I_Subunit_2"/>
</dbReference>
<dbReference type="PANTHER" id="PTHR46552">
    <property type="entry name" value="NADH-UBIQUINONE OXIDOREDUCTASE CHAIN 2"/>
    <property type="match status" value="1"/>
</dbReference>
<feature type="domain" description="NADH:quinone oxidoreductase/Mrp antiporter transmembrane" evidence="19">
    <location>
        <begin position="97"/>
        <end position="273"/>
    </location>
</feature>
<keyword evidence="10" id="KW-0249">Electron transport</keyword>
<feature type="transmembrane region" description="Helical" evidence="18">
    <location>
        <begin position="304"/>
        <end position="327"/>
    </location>
</feature>
<gene>
    <name evidence="20" type="primary">ND2</name>
</gene>
<evidence type="ECO:0000256" key="1">
    <source>
        <dbReference type="ARBA" id="ARBA00004448"/>
    </source>
</evidence>
<dbReference type="GO" id="GO:0008137">
    <property type="term" value="F:NADH dehydrogenase (ubiquinone) activity"/>
    <property type="evidence" value="ECO:0007669"/>
    <property type="project" value="UniProtKB-EC"/>
</dbReference>